<organism evidence="1 2">
    <name type="scientific">Ligilactobacillus pobuzihii</name>
    <dbReference type="NCBI Taxonomy" id="449659"/>
    <lineage>
        <taxon>Bacteria</taxon>
        <taxon>Bacillati</taxon>
        <taxon>Bacillota</taxon>
        <taxon>Bacilli</taxon>
        <taxon>Lactobacillales</taxon>
        <taxon>Lactobacillaceae</taxon>
        <taxon>Ligilactobacillus</taxon>
    </lineage>
</organism>
<proteinExistence type="predicted"/>
<dbReference type="PANTHER" id="PTHR38440">
    <property type="entry name" value="UPF0398 PROTEIN YPSA"/>
    <property type="match status" value="1"/>
</dbReference>
<reference evidence="1 2" key="1">
    <citation type="journal article" date="2015" name="Genome Announc.">
        <title>Expanding the biotechnology potential of lactobacilli through comparative genomics of 213 strains and associated genera.</title>
        <authorList>
            <person name="Sun Z."/>
            <person name="Harris H.M."/>
            <person name="McCann A."/>
            <person name="Guo C."/>
            <person name="Argimon S."/>
            <person name="Zhang W."/>
            <person name="Yang X."/>
            <person name="Jeffery I.B."/>
            <person name="Cooney J.C."/>
            <person name="Kagawa T.F."/>
            <person name="Liu W."/>
            <person name="Song Y."/>
            <person name="Salvetti E."/>
            <person name="Wrobel A."/>
            <person name="Rasinkangas P."/>
            <person name="Parkhill J."/>
            <person name="Rea M.C."/>
            <person name="O'Sullivan O."/>
            <person name="Ritari J."/>
            <person name="Douillard F.P."/>
            <person name="Paul Ross R."/>
            <person name="Yang R."/>
            <person name="Briner A.E."/>
            <person name="Felis G.E."/>
            <person name="de Vos W.M."/>
            <person name="Barrangou R."/>
            <person name="Klaenhammer T.R."/>
            <person name="Caufield P.W."/>
            <person name="Cui Y."/>
            <person name="Zhang H."/>
            <person name="O'Toole P.W."/>
        </authorList>
    </citation>
    <scope>NUCLEOTIDE SEQUENCE [LARGE SCALE GENOMIC DNA]</scope>
    <source>
        <strain evidence="1 2">NBRC 103219</strain>
    </source>
</reference>
<dbReference type="EMBL" id="JQCN01000001">
    <property type="protein sequence ID" value="KRO02797.1"/>
    <property type="molecule type" value="Genomic_DNA"/>
</dbReference>
<dbReference type="RefSeq" id="WP_017868201.1">
    <property type="nucleotide sequence ID" value="NZ_BJYB01000001.1"/>
</dbReference>
<dbReference type="NCBIfam" id="NF010181">
    <property type="entry name" value="PRK13660.1"/>
    <property type="match status" value="1"/>
</dbReference>
<dbReference type="AlphaFoldDB" id="A0A0R2LU22"/>
<dbReference type="PATRIC" id="fig|449659.4.peg.221"/>
<evidence type="ECO:0000313" key="1">
    <source>
        <dbReference type="EMBL" id="KRO02797.1"/>
    </source>
</evidence>
<name>A0A0R2LU22_9LACO</name>
<sequence>MRLWVTGYRAYELSVFNDKDPKKLVVKHVIKKDLKNWCDNGLEWILTGGQLGVEQWTVETVLELKSDYPELKVALMLPFANFGENWQEDKQQHLMELKQAADFCGEVSRQPYSSPQQLKNYQTFMLNHTEGATLIYDPEYPGKSKYDHQSILKRQTKSTYGEELIDMFELQDAAAEMAEQSEIDQ</sequence>
<protein>
    <submittedName>
        <fullName evidence="1">Uncharacterized protein</fullName>
    </submittedName>
</protein>
<dbReference type="PIRSF" id="PIRSF021290">
    <property type="entry name" value="DUF1273"/>
    <property type="match status" value="1"/>
</dbReference>
<keyword evidence="2" id="KW-1185">Reference proteome</keyword>
<dbReference type="Gene3D" id="3.40.50.450">
    <property type="match status" value="1"/>
</dbReference>
<dbReference type="PANTHER" id="PTHR38440:SF1">
    <property type="entry name" value="UPF0398 PROTEIN SPR0331"/>
    <property type="match status" value="1"/>
</dbReference>
<dbReference type="Proteomes" id="UP000051886">
    <property type="component" value="Unassembled WGS sequence"/>
</dbReference>
<dbReference type="OrthoDB" id="2301957at2"/>
<dbReference type="STRING" id="449659.IV66_GL000223"/>
<accession>A0A0R2LU22</accession>
<evidence type="ECO:0000313" key="2">
    <source>
        <dbReference type="Proteomes" id="UP000051886"/>
    </source>
</evidence>
<gene>
    <name evidence="1" type="ORF">IV66_GL000223</name>
</gene>
<comment type="caution">
    <text evidence="1">The sequence shown here is derived from an EMBL/GenBank/DDBJ whole genome shotgun (WGS) entry which is preliminary data.</text>
</comment>
<dbReference type="Pfam" id="PF06908">
    <property type="entry name" value="YpsA"/>
    <property type="match status" value="1"/>
</dbReference>
<dbReference type="InterPro" id="IPR010697">
    <property type="entry name" value="YspA"/>
</dbReference>
<dbReference type="SUPFAM" id="SSF102405">
    <property type="entry name" value="MCP/YpsA-like"/>
    <property type="match status" value="1"/>
</dbReference>